<name>A0A9N8V457_9GLOM</name>
<dbReference type="Pfam" id="PF00400">
    <property type="entry name" value="WD40"/>
    <property type="match status" value="3"/>
</dbReference>
<keyword evidence="3" id="KW-0597">Phosphoprotein</keyword>
<evidence type="ECO:0000256" key="10">
    <source>
        <dbReference type="SAM" id="MobiDB-lite"/>
    </source>
</evidence>
<dbReference type="InterPro" id="IPR036322">
    <property type="entry name" value="WD40_repeat_dom_sf"/>
</dbReference>
<evidence type="ECO:0000256" key="2">
    <source>
        <dbReference type="ARBA" id="ARBA00022552"/>
    </source>
</evidence>
<evidence type="ECO:0000256" key="4">
    <source>
        <dbReference type="ARBA" id="ARBA00022574"/>
    </source>
</evidence>
<evidence type="ECO:0000256" key="3">
    <source>
        <dbReference type="ARBA" id="ARBA00022553"/>
    </source>
</evidence>
<dbReference type="InterPro" id="IPR045161">
    <property type="entry name" value="Utp18"/>
</dbReference>
<keyword evidence="12" id="KW-1185">Reference proteome</keyword>
<evidence type="ECO:0000256" key="8">
    <source>
        <dbReference type="ARBA" id="ARBA00074442"/>
    </source>
</evidence>
<feature type="compositionally biased region" description="Polar residues" evidence="10">
    <location>
        <begin position="205"/>
        <end position="220"/>
    </location>
</feature>
<comment type="subcellular location">
    <subcellularLocation>
        <location evidence="1">Nucleus</location>
        <location evidence="1">Nucleolus</location>
    </subcellularLocation>
</comment>
<feature type="region of interest" description="Disordered" evidence="10">
    <location>
        <begin position="200"/>
        <end position="247"/>
    </location>
</feature>
<dbReference type="FunFam" id="2.130.10.10:FF:000121">
    <property type="entry name" value="U3 small nucleolar RNA-associated protein 18 homolog"/>
    <property type="match status" value="1"/>
</dbReference>
<evidence type="ECO:0000313" key="12">
    <source>
        <dbReference type="Proteomes" id="UP000789831"/>
    </source>
</evidence>
<dbReference type="Proteomes" id="UP000789831">
    <property type="component" value="Unassembled WGS sequence"/>
</dbReference>
<dbReference type="Gene3D" id="3.10.450.10">
    <property type="match status" value="1"/>
</dbReference>
<dbReference type="PANTHER" id="PTHR18359">
    <property type="entry name" value="WD-REPEAT PROTEIN-RELATED"/>
    <property type="match status" value="1"/>
</dbReference>
<dbReference type="GO" id="GO:0034388">
    <property type="term" value="C:Pwp2p-containing subcomplex of 90S preribosome"/>
    <property type="evidence" value="ECO:0007669"/>
    <property type="project" value="TreeGrafter"/>
</dbReference>
<evidence type="ECO:0000256" key="6">
    <source>
        <dbReference type="ARBA" id="ARBA00023242"/>
    </source>
</evidence>
<dbReference type="OrthoDB" id="1935146at2759"/>
<comment type="caution">
    <text evidence="11">The sequence shown here is derived from an EMBL/GenBank/DDBJ whole genome shotgun (WGS) entry which is preliminary data.</text>
</comment>
<evidence type="ECO:0000256" key="5">
    <source>
        <dbReference type="ARBA" id="ARBA00022737"/>
    </source>
</evidence>
<keyword evidence="2" id="KW-0698">rRNA processing</keyword>
<sequence>MNNNQDMDTPRLPDEDAIAVFDAVKKDIFEKLKELRHDDLIAKEASYGWNYFGKIEVAPGKYVHARAHKYHQHNQPIDFYNLDTGGLGNTHDLKVGCIRTLEDPLVMLELNLSKNKAKKVHKKKRKRKHSSITKLSEKDQVERDLEALVFGVDHETLRHEVFERVGCEHVLEEHKDTHPKIIKDKTEENEDESNKPLFVIDIQGNRPQIQKSNDPVSNITSSDSSENSDQESEEEETLQKIDREDSEDNELLKLGKRAWDDPDDKSAYVSLNRQARLKKLKKTEEEDVISGDKYEIRLRQQHEKLHPTPSWATLPTNLLPPEEIKVIRVKDANRQAYSQCAVQSVSFHPNAQMLMTAGFDMNLRLFQIDGKINQKIQSVYIKDMPIFHAEFNSTGTEIIASGRRPFFYVYDIEAGHIEKSNRIHGRQQDKYEHFRVSPCGRYIVFVGRDGFLNLISYQTKQWIANMKINSWVNGVDWSGDGKYLYSVGSDAMVHQWDVGTRRCVHRFKDHGGFKPTSIAVSKDDEYLSIGSRSGIVNVYDKSCLTSNNPSPLKAISNLTTAIHHTKFNHDSQILGITSNSKKGQLKMVHLPSLTVFKNWPASTTPLGYVESFDFSPNSGYMAIGNAKGKVLLYRLRHFASA</sequence>
<dbReference type="InterPro" id="IPR015943">
    <property type="entry name" value="WD40/YVTN_repeat-like_dom_sf"/>
</dbReference>
<proteinExistence type="inferred from homology"/>
<accession>A0A9N8V457</accession>
<keyword evidence="4 9" id="KW-0853">WD repeat</keyword>
<organism evidence="11 12">
    <name type="scientific">Ambispora gerdemannii</name>
    <dbReference type="NCBI Taxonomy" id="144530"/>
    <lineage>
        <taxon>Eukaryota</taxon>
        <taxon>Fungi</taxon>
        <taxon>Fungi incertae sedis</taxon>
        <taxon>Mucoromycota</taxon>
        <taxon>Glomeromycotina</taxon>
        <taxon>Glomeromycetes</taxon>
        <taxon>Archaeosporales</taxon>
        <taxon>Ambisporaceae</taxon>
        <taxon>Ambispora</taxon>
    </lineage>
</organism>
<dbReference type="SUPFAM" id="SSF50978">
    <property type="entry name" value="WD40 repeat-like"/>
    <property type="match status" value="1"/>
</dbReference>
<dbReference type="GO" id="GO:0032040">
    <property type="term" value="C:small-subunit processome"/>
    <property type="evidence" value="ECO:0007669"/>
    <property type="project" value="TreeGrafter"/>
</dbReference>
<feature type="repeat" description="WD" evidence="9">
    <location>
        <begin position="472"/>
        <end position="506"/>
    </location>
</feature>
<reference evidence="11" key="1">
    <citation type="submission" date="2021-06" db="EMBL/GenBank/DDBJ databases">
        <authorList>
            <person name="Kallberg Y."/>
            <person name="Tangrot J."/>
            <person name="Rosling A."/>
        </authorList>
    </citation>
    <scope>NUCLEOTIDE SEQUENCE</scope>
    <source>
        <strain evidence="11">MT106</strain>
    </source>
</reference>
<protein>
    <recommendedName>
        <fullName evidence="8">U3 small nucleolar RNA-associated protein 18 homolog</fullName>
    </recommendedName>
</protein>
<dbReference type="AlphaFoldDB" id="A0A9N8V457"/>
<gene>
    <name evidence="11" type="ORF">AGERDE_LOCUS298</name>
</gene>
<keyword evidence="5" id="KW-0677">Repeat</keyword>
<evidence type="ECO:0000256" key="1">
    <source>
        <dbReference type="ARBA" id="ARBA00004604"/>
    </source>
</evidence>
<feature type="compositionally biased region" description="Acidic residues" evidence="10">
    <location>
        <begin position="226"/>
        <end position="236"/>
    </location>
</feature>
<evidence type="ECO:0000256" key="7">
    <source>
        <dbReference type="ARBA" id="ARBA00025767"/>
    </source>
</evidence>
<dbReference type="InterPro" id="IPR001680">
    <property type="entry name" value="WD40_rpt"/>
</dbReference>
<dbReference type="PANTHER" id="PTHR18359:SF0">
    <property type="entry name" value="U3 SMALL NUCLEOLAR RNA-ASSOCIATED PROTEIN 18 HOMOLOG"/>
    <property type="match status" value="1"/>
</dbReference>
<evidence type="ECO:0000313" key="11">
    <source>
        <dbReference type="EMBL" id="CAG8434057.1"/>
    </source>
</evidence>
<dbReference type="GO" id="GO:0006364">
    <property type="term" value="P:rRNA processing"/>
    <property type="evidence" value="ECO:0007669"/>
    <property type="project" value="UniProtKB-KW"/>
</dbReference>
<dbReference type="EMBL" id="CAJVPL010000014">
    <property type="protein sequence ID" value="CAG8434057.1"/>
    <property type="molecule type" value="Genomic_DNA"/>
</dbReference>
<dbReference type="PROSITE" id="PS50082">
    <property type="entry name" value="WD_REPEATS_2"/>
    <property type="match status" value="1"/>
</dbReference>
<evidence type="ECO:0000256" key="9">
    <source>
        <dbReference type="PROSITE-ProRule" id="PRU00221"/>
    </source>
</evidence>
<comment type="similarity">
    <text evidence="7">Belongs to the WD repeat UTP18 family.</text>
</comment>
<keyword evidence="6" id="KW-0539">Nucleus</keyword>
<dbReference type="SMART" id="SM00320">
    <property type="entry name" value="WD40"/>
    <property type="match status" value="4"/>
</dbReference>
<dbReference type="Gene3D" id="2.130.10.10">
    <property type="entry name" value="YVTN repeat-like/Quinoprotein amine dehydrogenase"/>
    <property type="match status" value="1"/>
</dbReference>